<evidence type="ECO:0000256" key="1">
    <source>
        <dbReference type="SAM" id="MobiDB-lite"/>
    </source>
</evidence>
<gene>
    <name evidence="2" type="ORF">PLOB_00002786</name>
</gene>
<name>A0ABN8N591_9CNID</name>
<accession>A0ABN8N591</accession>
<sequence length="359" mass="41077">MKKQKHNSTKLFPGIAARKPQLLNNSWAKLLSEQTSGNDTKNSDTKVTGLNVRCERLFLKVKETKKTVRTPFLGKLENCVERSEDRNVEKLSELRMDKKKIGRRLLHKDEDESSAEIRSSEGILSAEETSRVSFVENKRDEEDHLPPLRDCKSLAKTKKEKFDFPKSTKSQRGGFSGGKSQFIDWQKIFVNGGFRPYESRDLPTRGEINLLKYKTWNEDEPMYSVTKCAKYFGLDCDNMHSDAEKFVKKQPQKLYSSPSPTYKFFPFQASKLKRGFAPQERSLESPSLRNQSKTYNLCNSCIVPPATPVSSMIRSSPIRWSPLQYVERGNTLEELAKLSTEGQTTDEGIHSPNESELEL</sequence>
<feature type="non-terminal residue" evidence="2">
    <location>
        <position position="359"/>
    </location>
</feature>
<comment type="caution">
    <text evidence="2">The sequence shown here is derived from an EMBL/GenBank/DDBJ whole genome shotgun (WGS) entry which is preliminary data.</text>
</comment>
<organism evidence="2 3">
    <name type="scientific">Porites lobata</name>
    <dbReference type="NCBI Taxonomy" id="104759"/>
    <lineage>
        <taxon>Eukaryota</taxon>
        <taxon>Metazoa</taxon>
        <taxon>Cnidaria</taxon>
        <taxon>Anthozoa</taxon>
        <taxon>Hexacorallia</taxon>
        <taxon>Scleractinia</taxon>
        <taxon>Fungiina</taxon>
        <taxon>Poritidae</taxon>
        <taxon>Porites</taxon>
    </lineage>
</organism>
<protein>
    <submittedName>
        <fullName evidence="2">Uncharacterized protein</fullName>
    </submittedName>
</protein>
<evidence type="ECO:0000313" key="2">
    <source>
        <dbReference type="EMBL" id="CAH3043228.1"/>
    </source>
</evidence>
<evidence type="ECO:0000313" key="3">
    <source>
        <dbReference type="Proteomes" id="UP001159405"/>
    </source>
</evidence>
<keyword evidence="3" id="KW-1185">Reference proteome</keyword>
<feature type="region of interest" description="Disordered" evidence="1">
    <location>
        <begin position="338"/>
        <end position="359"/>
    </location>
</feature>
<dbReference type="Proteomes" id="UP001159405">
    <property type="component" value="Unassembled WGS sequence"/>
</dbReference>
<reference evidence="2 3" key="1">
    <citation type="submission" date="2022-05" db="EMBL/GenBank/DDBJ databases">
        <authorList>
            <consortium name="Genoscope - CEA"/>
            <person name="William W."/>
        </authorList>
    </citation>
    <scope>NUCLEOTIDE SEQUENCE [LARGE SCALE GENOMIC DNA]</scope>
</reference>
<dbReference type="EMBL" id="CALNXK010000011">
    <property type="protein sequence ID" value="CAH3043228.1"/>
    <property type="molecule type" value="Genomic_DNA"/>
</dbReference>
<proteinExistence type="predicted"/>